<feature type="region of interest" description="Disordered" evidence="8">
    <location>
        <begin position="99"/>
        <end position="311"/>
    </location>
</feature>
<keyword evidence="11" id="KW-1185">Reference proteome</keyword>
<keyword evidence="4 7" id="KW-0539">Nucleus</keyword>
<feature type="compositionally biased region" description="Acidic residues" evidence="8">
    <location>
        <begin position="181"/>
        <end position="237"/>
    </location>
</feature>
<feature type="compositionally biased region" description="Basic residues" evidence="8">
    <location>
        <begin position="166"/>
        <end position="177"/>
    </location>
</feature>
<reference evidence="9" key="2">
    <citation type="submission" date="2019-06" db="EMBL/GenBank/DDBJ databases">
        <title>Genomics analysis of Aphanomyces spp. identifies a new class of oomycete effector associated with host adaptation.</title>
        <authorList>
            <person name="Gaulin E."/>
        </authorList>
    </citation>
    <scope>NUCLEOTIDE SEQUENCE</scope>
    <source>
        <strain evidence="9">CBS 578.67</strain>
    </source>
</reference>
<reference evidence="10 11" key="1">
    <citation type="submission" date="2019-03" db="EMBL/GenBank/DDBJ databases">
        <authorList>
            <person name="Gaulin E."/>
            <person name="Dumas B."/>
        </authorList>
    </citation>
    <scope>NUCLEOTIDE SEQUENCE [LARGE SCALE GENOMIC DNA]</scope>
    <source>
        <strain evidence="10">CBS 568.67</strain>
    </source>
</reference>
<dbReference type="InterPro" id="IPR012173">
    <property type="entry name" value="Mpp10"/>
</dbReference>
<protein>
    <recommendedName>
        <fullName evidence="7">U3 small nucleolar ribonucleoprotein protein MPP10</fullName>
    </recommendedName>
</protein>
<dbReference type="Proteomes" id="UP000332933">
    <property type="component" value="Unassembled WGS sequence"/>
</dbReference>
<dbReference type="Pfam" id="PF04006">
    <property type="entry name" value="Mpp10"/>
    <property type="match status" value="1"/>
</dbReference>
<dbReference type="GO" id="GO:0006364">
    <property type="term" value="P:rRNA processing"/>
    <property type="evidence" value="ECO:0007669"/>
    <property type="project" value="UniProtKB-KW"/>
</dbReference>
<sequence>MEDTQIMETFRRQVLEKPEAFFTPSESMATSIAQFAKYLFDQAKQCESENVKSSLDTLYVDGFDADQIWEQLKLQNEPVAKEVNRQVKKLTKDSSHLSFFSGATSAEDNGDSDEAGDDIDDEDIAEENDEEHDEEDEEEADGDMEVEDEVDEDVDDDDDDDLVEKPKKKSSTKKRKRQADELEDGFFDWDEMEKAAEEEELDESDDGDDDLDGGDDDDEGDDNEGLDDDFEDEDDDGLNEKTATYKDLFDEPNEGDDDDEGEDDDEDEEEEEKPKAASLKRKIPLTEDEEEELAERGILSSHQRRSSHLQQQIESLEEEALGEKHWTLKGEVKASVRPENSLLEATLEYDRPTKVAPIITVEVTQELEELIKQRIRDDNYNDVIRKFAVNETAQKEATELSMEKSKEGLGEIYEKEYMKTALGFEDNSEMKKEQEEIEIMFQKLCWKLDALTNFHFTPKPVVREMAVQSAAPAISMEEAVPIGVSDANLHAPEDVYDKKHKREGVVRSREEMSQDERKAARNAKKHARRKARQQKESDEKLVAKVNPGMGNKYEKKKMLESLQAKNVTKGKEIEGSTRQFSNSSEFFSRLQDEQAAGGKPRPKPTASKDPKQKSGAFYKL</sequence>
<dbReference type="EMBL" id="CAADRA010007419">
    <property type="protein sequence ID" value="VFU01091.1"/>
    <property type="molecule type" value="Genomic_DNA"/>
</dbReference>
<comment type="subcellular location">
    <subcellularLocation>
        <location evidence="1 7">Nucleus</location>
        <location evidence="1 7">Nucleolus</location>
    </subcellularLocation>
</comment>
<name>A0A485LQP4_9STRA</name>
<evidence type="ECO:0000256" key="7">
    <source>
        <dbReference type="PIRNR" id="PIRNR017300"/>
    </source>
</evidence>
<evidence type="ECO:0000256" key="6">
    <source>
        <dbReference type="ARBA" id="ARBA00029455"/>
    </source>
</evidence>
<dbReference type="AlphaFoldDB" id="A0A485LQP4"/>
<keyword evidence="3 7" id="KW-0698">rRNA processing</keyword>
<feature type="compositionally biased region" description="Polar residues" evidence="8">
    <location>
        <begin position="576"/>
        <end position="586"/>
    </location>
</feature>
<dbReference type="PANTHER" id="PTHR17039:SF0">
    <property type="entry name" value="U3 SMALL NUCLEOLAR RIBONUCLEOPROTEIN PROTEIN MPP10"/>
    <property type="match status" value="1"/>
</dbReference>
<feature type="compositionally biased region" description="Acidic residues" evidence="8">
    <location>
        <begin position="250"/>
        <end position="271"/>
    </location>
</feature>
<feature type="compositionally biased region" description="Acidic residues" evidence="8">
    <location>
        <begin position="108"/>
        <end position="162"/>
    </location>
</feature>
<keyword evidence="2 7" id="KW-0690">Ribosome biogenesis</keyword>
<dbReference type="PANTHER" id="PTHR17039">
    <property type="entry name" value="U3 SMALL NUCLEOLAR RIBONUCLEOPROTEIN PROTEIN MPP10"/>
    <property type="match status" value="1"/>
</dbReference>
<evidence type="ECO:0000313" key="9">
    <source>
        <dbReference type="EMBL" id="KAF0683499.1"/>
    </source>
</evidence>
<feature type="region of interest" description="Disordered" evidence="8">
    <location>
        <begin position="498"/>
        <end position="555"/>
    </location>
</feature>
<dbReference type="GO" id="GO:0034457">
    <property type="term" value="C:Mpp10 complex"/>
    <property type="evidence" value="ECO:0007669"/>
    <property type="project" value="UniProtKB-UniRule"/>
</dbReference>
<evidence type="ECO:0000313" key="11">
    <source>
        <dbReference type="Proteomes" id="UP000332933"/>
    </source>
</evidence>
<evidence type="ECO:0000313" key="10">
    <source>
        <dbReference type="EMBL" id="VFU01091.1"/>
    </source>
</evidence>
<proteinExistence type="inferred from homology"/>
<evidence type="ECO:0000256" key="3">
    <source>
        <dbReference type="ARBA" id="ARBA00022552"/>
    </source>
</evidence>
<keyword evidence="5 7" id="KW-0687">Ribonucleoprotein</keyword>
<dbReference type="PIRSF" id="PIRSF017300">
    <property type="entry name" value="snoRNP_Mpp10"/>
    <property type="match status" value="1"/>
</dbReference>
<feature type="compositionally biased region" description="Basic and acidic residues" evidence="8">
    <location>
        <begin position="533"/>
        <end position="542"/>
    </location>
</feature>
<feature type="compositionally biased region" description="Basic and acidic residues" evidence="8">
    <location>
        <begin position="498"/>
        <end position="519"/>
    </location>
</feature>
<dbReference type="OrthoDB" id="445326at2759"/>
<evidence type="ECO:0000256" key="1">
    <source>
        <dbReference type="ARBA" id="ARBA00004604"/>
    </source>
</evidence>
<dbReference type="EMBL" id="VJMH01007393">
    <property type="protein sequence ID" value="KAF0683499.1"/>
    <property type="molecule type" value="Genomic_DNA"/>
</dbReference>
<evidence type="ECO:0000256" key="2">
    <source>
        <dbReference type="ARBA" id="ARBA00022517"/>
    </source>
</evidence>
<evidence type="ECO:0000256" key="8">
    <source>
        <dbReference type="SAM" id="MobiDB-lite"/>
    </source>
</evidence>
<comment type="similarity">
    <text evidence="6 7">Belongs to the MPP10 family.</text>
</comment>
<organism evidence="10 11">
    <name type="scientific">Aphanomyces stellatus</name>
    <dbReference type="NCBI Taxonomy" id="120398"/>
    <lineage>
        <taxon>Eukaryota</taxon>
        <taxon>Sar</taxon>
        <taxon>Stramenopiles</taxon>
        <taxon>Oomycota</taxon>
        <taxon>Saprolegniomycetes</taxon>
        <taxon>Saprolegniales</taxon>
        <taxon>Verrucalvaceae</taxon>
        <taxon>Aphanomyces</taxon>
    </lineage>
</organism>
<feature type="compositionally biased region" description="Basic residues" evidence="8">
    <location>
        <begin position="520"/>
        <end position="532"/>
    </location>
</feature>
<evidence type="ECO:0000256" key="5">
    <source>
        <dbReference type="ARBA" id="ARBA00023274"/>
    </source>
</evidence>
<comment type="function">
    <text evidence="7">Involved in nucleolar processing of pre-18S ribosomal RNA.</text>
</comment>
<accession>A0A485LQP4</accession>
<dbReference type="GO" id="GO:0032040">
    <property type="term" value="C:small-subunit processome"/>
    <property type="evidence" value="ECO:0007669"/>
    <property type="project" value="TreeGrafter"/>
</dbReference>
<evidence type="ECO:0000256" key="4">
    <source>
        <dbReference type="ARBA" id="ARBA00023242"/>
    </source>
</evidence>
<dbReference type="GO" id="GO:0005732">
    <property type="term" value="C:sno(s)RNA-containing ribonucleoprotein complex"/>
    <property type="evidence" value="ECO:0007669"/>
    <property type="project" value="UniProtKB-UniRule"/>
</dbReference>
<feature type="region of interest" description="Disordered" evidence="8">
    <location>
        <begin position="567"/>
        <end position="620"/>
    </location>
</feature>
<gene>
    <name evidence="10" type="primary">Aste57867_24451</name>
    <name evidence="9" type="ORF">As57867_024375</name>
    <name evidence="10" type="ORF">ASTE57867_24451</name>
</gene>